<accession>A1K9Z3</accession>
<sequence length="127" mass="13787">MNAVQRALAHAIPFVLGLACLPAGAAEDFRAFHSRFRAAIVRNDAAGLAQLTRLPFLLEGRQLDRDAFVRTYPVVFTPALRHCLAAAPVATEGSDKTVHCPPYSFYFRVDGGRWLLAGFGADGEDAQ</sequence>
<keyword evidence="1" id="KW-0732">Signal</keyword>
<dbReference type="Proteomes" id="UP000002588">
    <property type="component" value="Chromosome"/>
</dbReference>
<evidence type="ECO:0000313" key="2">
    <source>
        <dbReference type="EMBL" id="CAL95648.1"/>
    </source>
</evidence>
<evidence type="ECO:0000313" key="3">
    <source>
        <dbReference type="Proteomes" id="UP000002588"/>
    </source>
</evidence>
<dbReference type="EMBL" id="AM406670">
    <property type="protein sequence ID" value="CAL95648.1"/>
    <property type="molecule type" value="Genomic_DNA"/>
</dbReference>
<evidence type="ECO:0000256" key="1">
    <source>
        <dbReference type="SAM" id="SignalP"/>
    </source>
</evidence>
<dbReference type="eggNOG" id="ENOG5033JIK">
    <property type="taxonomic scope" value="Bacteria"/>
</dbReference>
<proteinExistence type="predicted"/>
<dbReference type="STRING" id="62928.azo3032"/>
<dbReference type="AlphaFoldDB" id="A1K9Z3"/>
<keyword evidence="3" id="KW-1185">Reference proteome</keyword>
<name>A1K9Z3_AZOSB</name>
<gene>
    <name evidence="2" type="ordered locus">azo3032</name>
</gene>
<reference evidence="2 3" key="1">
    <citation type="journal article" date="2006" name="Nat. Biotechnol.">
        <title>Complete genome of the mutualistic, N2-fixing grass endophyte Azoarcus sp. strain BH72.</title>
        <authorList>
            <person name="Krause A."/>
            <person name="Ramakumar A."/>
            <person name="Bartels D."/>
            <person name="Battistoni F."/>
            <person name="Bekel T."/>
            <person name="Boch J."/>
            <person name="Boehm M."/>
            <person name="Friedrich F."/>
            <person name="Hurek T."/>
            <person name="Krause L."/>
            <person name="Linke B."/>
            <person name="McHardy A.C."/>
            <person name="Sarkar A."/>
            <person name="Schneiker S."/>
            <person name="Syed A.A."/>
            <person name="Thauer R."/>
            <person name="Vorhoelter F.-J."/>
            <person name="Weidner S."/>
            <person name="Puehler A."/>
            <person name="Reinhold-Hurek B."/>
            <person name="Kaiser O."/>
            <person name="Goesmann A."/>
        </authorList>
    </citation>
    <scope>NUCLEOTIDE SEQUENCE [LARGE SCALE GENOMIC DNA]</scope>
    <source>
        <strain evidence="2 3">BH72</strain>
    </source>
</reference>
<dbReference type="HOGENOM" id="CLU_1966046_0_0_4"/>
<dbReference type="KEGG" id="azo:azo3032"/>
<protein>
    <submittedName>
        <fullName evidence="2">Hypothetical secreted protein</fullName>
    </submittedName>
</protein>
<organism evidence="2 3">
    <name type="scientific">Azoarcus sp. (strain BH72)</name>
    <dbReference type="NCBI Taxonomy" id="418699"/>
    <lineage>
        <taxon>Bacteria</taxon>
        <taxon>Pseudomonadati</taxon>
        <taxon>Pseudomonadota</taxon>
        <taxon>Betaproteobacteria</taxon>
        <taxon>Rhodocyclales</taxon>
        <taxon>Zoogloeaceae</taxon>
        <taxon>Azoarcus</taxon>
    </lineage>
</organism>
<feature type="chain" id="PRO_5002636169" evidence="1">
    <location>
        <begin position="26"/>
        <end position="127"/>
    </location>
</feature>
<feature type="signal peptide" evidence="1">
    <location>
        <begin position="1"/>
        <end position="25"/>
    </location>
</feature>
<dbReference type="RefSeq" id="WP_011766757.1">
    <property type="nucleotide sequence ID" value="NC_008702.1"/>
</dbReference>
<dbReference type="PROSITE" id="PS51257">
    <property type="entry name" value="PROKAR_LIPOPROTEIN"/>
    <property type="match status" value="1"/>
</dbReference>